<dbReference type="PANTHER" id="PTHR30290:SF10">
    <property type="entry name" value="PERIPLASMIC OLIGOPEPTIDE-BINDING PROTEIN-RELATED"/>
    <property type="match status" value="1"/>
</dbReference>
<keyword evidence="7" id="KW-1185">Reference proteome</keyword>
<dbReference type="InterPro" id="IPR019546">
    <property type="entry name" value="TAT_signal_bac_arc"/>
</dbReference>
<accession>A0A1X6YZN4</accession>
<dbReference type="InterPro" id="IPR006311">
    <property type="entry name" value="TAT_signal"/>
</dbReference>
<dbReference type="EMBL" id="FWFX01000004">
    <property type="protein sequence ID" value="SLN36526.1"/>
    <property type="molecule type" value="Genomic_DNA"/>
</dbReference>
<reference evidence="6 7" key="1">
    <citation type="submission" date="2017-03" db="EMBL/GenBank/DDBJ databases">
        <authorList>
            <person name="Afonso C.L."/>
            <person name="Miller P.J."/>
            <person name="Scott M.A."/>
            <person name="Spackman E."/>
            <person name="Goraichik I."/>
            <person name="Dimitrov K.M."/>
            <person name="Suarez D.L."/>
            <person name="Swayne D.E."/>
        </authorList>
    </citation>
    <scope>NUCLEOTIDE SEQUENCE [LARGE SCALE GENOMIC DNA]</scope>
    <source>
        <strain evidence="6 7">CECT 7450</strain>
    </source>
</reference>
<name>A0A1X6YZN4_9RHOB</name>
<dbReference type="GO" id="GO:0043190">
    <property type="term" value="C:ATP-binding cassette (ABC) transporter complex"/>
    <property type="evidence" value="ECO:0007669"/>
    <property type="project" value="InterPro"/>
</dbReference>
<dbReference type="InterPro" id="IPR039424">
    <property type="entry name" value="SBP_5"/>
</dbReference>
<evidence type="ECO:0000256" key="2">
    <source>
        <dbReference type="ARBA" id="ARBA00005695"/>
    </source>
</evidence>
<dbReference type="NCBIfam" id="TIGR01409">
    <property type="entry name" value="TAT_signal_seq"/>
    <property type="match status" value="1"/>
</dbReference>
<dbReference type="PROSITE" id="PS51318">
    <property type="entry name" value="TAT"/>
    <property type="match status" value="1"/>
</dbReference>
<keyword evidence="3" id="KW-0813">Transport</keyword>
<dbReference type="CDD" id="cd08503">
    <property type="entry name" value="PBP2_NikA_DppA_OppA_like_17"/>
    <property type="match status" value="1"/>
</dbReference>
<keyword evidence="4" id="KW-0732">Signal</keyword>
<comment type="subcellular location">
    <subcellularLocation>
        <location evidence="1">Periplasm</location>
    </subcellularLocation>
</comment>
<dbReference type="InterPro" id="IPR000914">
    <property type="entry name" value="SBP_5_dom"/>
</dbReference>
<dbReference type="GO" id="GO:0030288">
    <property type="term" value="C:outer membrane-bounded periplasmic space"/>
    <property type="evidence" value="ECO:0007669"/>
    <property type="project" value="UniProtKB-ARBA"/>
</dbReference>
<protein>
    <submittedName>
        <fullName evidence="6">Periplasmic dipeptide transport protein</fullName>
    </submittedName>
</protein>
<evidence type="ECO:0000259" key="5">
    <source>
        <dbReference type="Pfam" id="PF00496"/>
    </source>
</evidence>
<evidence type="ECO:0000313" key="6">
    <source>
        <dbReference type="EMBL" id="SLN36526.1"/>
    </source>
</evidence>
<evidence type="ECO:0000256" key="3">
    <source>
        <dbReference type="ARBA" id="ARBA00022448"/>
    </source>
</evidence>
<organism evidence="6 7">
    <name type="scientific">Roseovarius albus</name>
    <dbReference type="NCBI Taxonomy" id="1247867"/>
    <lineage>
        <taxon>Bacteria</taxon>
        <taxon>Pseudomonadati</taxon>
        <taxon>Pseudomonadota</taxon>
        <taxon>Alphaproteobacteria</taxon>
        <taxon>Rhodobacterales</taxon>
        <taxon>Roseobacteraceae</taxon>
        <taxon>Roseovarius</taxon>
    </lineage>
</organism>
<evidence type="ECO:0000256" key="1">
    <source>
        <dbReference type="ARBA" id="ARBA00004418"/>
    </source>
</evidence>
<evidence type="ECO:0000256" key="4">
    <source>
        <dbReference type="ARBA" id="ARBA00022729"/>
    </source>
</evidence>
<dbReference type="Gene3D" id="3.10.105.10">
    <property type="entry name" value="Dipeptide-binding Protein, Domain 3"/>
    <property type="match status" value="1"/>
</dbReference>
<gene>
    <name evidence="6" type="primary">dppA_3</name>
    <name evidence="6" type="ORF">ROA7450_01730</name>
</gene>
<dbReference type="Gene3D" id="3.40.190.10">
    <property type="entry name" value="Periplasmic binding protein-like II"/>
    <property type="match status" value="1"/>
</dbReference>
<dbReference type="PIRSF" id="PIRSF002741">
    <property type="entry name" value="MppA"/>
    <property type="match status" value="1"/>
</dbReference>
<evidence type="ECO:0000313" key="7">
    <source>
        <dbReference type="Proteomes" id="UP000193061"/>
    </source>
</evidence>
<sequence length="536" mass="59189">MKQKQDTLVLGRIVEAGKQRQITRRHFMQHATAAGLSVAAASALWTNEVSAATPEKGGSFRLGVHDGNTSDTMDMGKYQSVGEIQLGHTFRSFLTEITSDNKLGGDMATGWEASPDAKQWTFELAKDASFHDGRPFTAKDAIASLNHHRGEGNTSAAASLLANITDITADGDHSIVIDLDQGFADLPWVLADYHLTMVPAKEDGTAEWETQMGAGPYKIVDHDPGVGTFMERHDGWHREGAYFDKVEHAILNDPNARQTALVSGDVDAITSVDLKTLSLLARAPNVEVENVASGSAITMPMFCDQAPFDDVNVRLALKHAINREDIVEKILFGTGIPGNDFHVSPNMPYWPDIEQRQYDPDKAKWHMKEAGLDSLSVELSAADSVLPGAVDMCVLFSEHAKAAGIDLKAIREPNDGYWSDVWLKKPFVFVKWGARPTPDNMLTLAYKGDAPWNESHWQNERFDELLLQAKAELDETRRAEMYREMCQLSRDDGGTIIPAFLNFVYARSNKVGRGDSLAASWEADGARGSHRWWFTS</sequence>
<dbReference type="Gene3D" id="3.90.76.10">
    <property type="entry name" value="Dipeptide-binding Protein, Domain 1"/>
    <property type="match status" value="1"/>
</dbReference>
<dbReference type="OrthoDB" id="9803988at2"/>
<dbReference type="RefSeq" id="WP_085805263.1">
    <property type="nucleotide sequence ID" value="NZ_FWFX01000004.1"/>
</dbReference>
<dbReference type="SUPFAM" id="SSF53850">
    <property type="entry name" value="Periplasmic binding protein-like II"/>
    <property type="match status" value="1"/>
</dbReference>
<dbReference type="GO" id="GO:0015833">
    <property type="term" value="P:peptide transport"/>
    <property type="evidence" value="ECO:0007669"/>
    <property type="project" value="TreeGrafter"/>
</dbReference>
<comment type="similarity">
    <text evidence="2">Belongs to the bacterial solute-binding protein 5 family.</text>
</comment>
<dbReference type="Proteomes" id="UP000193061">
    <property type="component" value="Unassembled WGS sequence"/>
</dbReference>
<proteinExistence type="inferred from homology"/>
<feature type="domain" description="Solute-binding protein family 5" evidence="5">
    <location>
        <begin position="104"/>
        <end position="448"/>
    </location>
</feature>
<dbReference type="Pfam" id="PF00496">
    <property type="entry name" value="SBP_bac_5"/>
    <property type="match status" value="1"/>
</dbReference>
<dbReference type="AlphaFoldDB" id="A0A1X6YZN4"/>
<dbReference type="GO" id="GO:1904680">
    <property type="term" value="F:peptide transmembrane transporter activity"/>
    <property type="evidence" value="ECO:0007669"/>
    <property type="project" value="TreeGrafter"/>
</dbReference>
<dbReference type="PANTHER" id="PTHR30290">
    <property type="entry name" value="PERIPLASMIC BINDING COMPONENT OF ABC TRANSPORTER"/>
    <property type="match status" value="1"/>
</dbReference>
<dbReference type="InterPro" id="IPR030678">
    <property type="entry name" value="Peptide/Ni-bd"/>
</dbReference>